<sequence>MDDRLITIAIHTYERALELKSLLESEGIEAVLQNVNLSSPIISSGVRVRIKEHDLPAALRIIENREIFVGPAVTSLDLPLSRRILVPVDFTPMSIKACKAAFRIAHAHQAEIVLLNAFVDPALTASIQLSDTLDFDVAGAQLRESIAKAAENSMITLCDELKHMIKEGEIPPVKFTREITEGVPEDAINAWAKKHQPMLIVMATRGADKKERELVGSVTAEVLDTSRTPIFTIPESASTDTIERMRHIVFFCTLTQEDMLGLDALSRLFDESMLRVTLLHIRSRKDATHGLTAAEDALLRYCRENYPLCTFEMMSAASDQSTEKLDSIDRTAKINMLAVLNKKKNVFARLFNPGMAHRLLFRADIPMIVIPV</sequence>
<dbReference type="Gene3D" id="3.40.50.12370">
    <property type="match status" value="1"/>
</dbReference>
<evidence type="ECO:0008006" key="6">
    <source>
        <dbReference type="Google" id="ProtNLM"/>
    </source>
</evidence>
<dbReference type="Pfam" id="PF00582">
    <property type="entry name" value="Usp"/>
    <property type="match status" value="1"/>
</dbReference>
<dbReference type="InterPro" id="IPR006016">
    <property type="entry name" value="UspA"/>
</dbReference>
<comment type="similarity">
    <text evidence="1">Belongs to the universal stress protein A family.</text>
</comment>
<proteinExistence type="inferred from homology"/>
<comment type="caution">
    <text evidence="4">The sequence shown here is derived from an EMBL/GenBank/DDBJ whole genome shotgun (WGS) entry which is preliminary data.</text>
</comment>
<name>A0A2V1J1F4_9BACT</name>
<evidence type="ECO:0000313" key="4">
    <source>
        <dbReference type="EMBL" id="PWB09825.1"/>
    </source>
</evidence>
<protein>
    <recommendedName>
        <fullName evidence="6">Universal stress protein</fullName>
    </recommendedName>
</protein>
<gene>
    <name evidence="4" type="ORF">C5O25_01040</name>
</gene>
<dbReference type="PANTHER" id="PTHR46268:SF6">
    <property type="entry name" value="UNIVERSAL STRESS PROTEIN UP12"/>
    <property type="match status" value="1"/>
</dbReference>
<dbReference type="PANTHER" id="PTHR46268">
    <property type="entry name" value="STRESS RESPONSE PROTEIN NHAX"/>
    <property type="match status" value="1"/>
</dbReference>
<dbReference type="InterPro" id="IPR006015">
    <property type="entry name" value="Universal_stress_UspA"/>
</dbReference>
<dbReference type="RefSeq" id="WP_107034877.1">
    <property type="nucleotide sequence ID" value="NZ_CAONGC010000003.1"/>
</dbReference>
<dbReference type="SUPFAM" id="SSF52402">
    <property type="entry name" value="Adenine nucleotide alpha hydrolases-like"/>
    <property type="match status" value="1"/>
</dbReference>
<evidence type="ECO:0000259" key="2">
    <source>
        <dbReference type="Pfam" id="PF00582"/>
    </source>
</evidence>
<dbReference type="Proteomes" id="UP000244925">
    <property type="component" value="Unassembled WGS sequence"/>
</dbReference>
<dbReference type="CDD" id="cd00293">
    <property type="entry name" value="USP-like"/>
    <property type="match status" value="1"/>
</dbReference>
<reference evidence="5" key="1">
    <citation type="submission" date="2018-02" db="EMBL/GenBank/DDBJ databases">
        <authorList>
            <person name="Clavel T."/>
            <person name="Strowig T."/>
        </authorList>
    </citation>
    <scope>NUCLEOTIDE SEQUENCE [LARGE SCALE GENOMIC DNA]</scope>
    <source>
        <strain evidence="5">DSM 100764</strain>
    </source>
</reference>
<feature type="domain" description="DUF2007" evidence="3">
    <location>
        <begin position="19"/>
        <end position="65"/>
    </location>
</feature>
<dbReference type="EMBL" id="PUBV01000001">
    <property type="protein sequence ID" value="PWB09825.1"/>
    <property type="molecule type" value="Genomic_DNA"/>
</dbReference>
<organism evidence="4 5">
    <name type="scientific">Paramuribaculum intestinale</name>
    <dbReference type="NCBI Taxonomy" id="2094151"/>
    <lineage>
        <taxon>Bacteria</taxon>
        <taxon>Pseudomonadati</taxon>
        <taxon>Bacteroidota</taxon>
        <taxon>Bacteroidia</taxon>
        <taxon>Bacteroidales</taxon>
        <taxon>Muribaculaceae</taxon>
        <taxon>Paramuribaculum</taxon>
    </lineage>
</organism>
<dbReference type="Pfam" id="PF09413">
    <property type="entry name" value="DUF2007"/>
    <property type="match status" value="1"/>
</dbReference>
<evidence type="ECO:0000313" key="5">
    <source>
        <dbReference type="Proteomes" id="UP000244925"/>
    </source>
</evidence>
<keyword evidence="5" id="KW-1185">Reference proteome</keyword>
<accession>A0A2V1J1F4</accession>
<dbReference type="PRINTS" id="PR01438">
    <property type="entry name" value="UNVRSLSTRESS"/>
</dbReference>
<dbReference type="InterPro" id="IPR018551">
    <property type="entry name" value="DUF2007"/>
</dbReference>
<dbReference type="AlphaFoldDB" id="A0A2V1J1F4"/>
<feature type="domain" description="UspA" evidence="2">
    <location>
        <begin position="82"/>
        <end position="232"/>
    </location>
</feature>
<dbReference type="GeneID" id="93424346"/>
<evidence type="ECO:0000259" key="3">
    <source>
        <dbReference type="Pfam" id="PF09413"/>
    </source>
</evidence>
<evidence type="ECO:0000256" key="1">
    <source>
        <dbReference type="ARBA" id="ARBA00008791"/>
    </source>
</evidence>